<dbReference type="InterPro" id="IPR032580">
    <property type="entry name" value="SatD"/>
</dbReference>
<protein>
    <submittedName>
        <fullName evidence="1">SatD family protein</fullName>
    </submittedName>
</protein>
<gene>
    <name evidence="1" type="ORF">C7954_10765</name>
</gene>
<reference evidence="1 2" key="1">
    <citation type="submission" date="2019-03" db="EMBL/GenBank/DDBJ databases">
        <title>Subsurface microbial communities from deep shales in Ohio and West Virginia, USA.</title>
        <authorList>
            <person name="Wrighton K."/>
        </authorList>
    </citation>
    <scope>NUCLEOTIDE SEQUENCE [LARGE SCALE GENOMIC DNA]</scope>
    <source>
        <strain evidence="1 2">DSMZ 11287</strain>
    </source>
</reference>
<dbReference type="RefSeq" id="WP_134058817.1">
    <property type="nucleotide sequence ID" value="NZ_SOEF01000007.1"/>
</dbReference>
<dbReference type="AlphaFoldDB" id="A0A4R8GLT2"/>
<organism evidence="1 2">
    <name type="scientific">Halanaerobium congolense</name>
    <dbReference type="NCBI Taxonomy" id="54121"/>
    <lineage>
        <taxon>Bacteria</taxon>
        <taxon>Bacillati</taxon>
        <taxon>Bacillota</taxon>
        <taxon>Clostridia</taxon>
        <taxon>Halanaerobiales</taxon>
        <taxon>Halanaerobiaceae</taxon>
        <taxon>Halanaerobium</taxon>
    </lineage>
</organism>
<proteinExistence type="predicted"/>
<dbReference type="Pfam" id="PF16264">
    <property type="entry name" value="SatD"/>
    <property type="match status" value="1"/>
</dbReference>
<dbReference type="GeneID" id="57012222"/>
<comment type="caution">
    <text evidence="1">The sequence shown here is derived from an EMBL/GenBank/DDBJ whole genome shotgun (WGS) entry which is preliminary data.</text>
</comment>
<sequence length="202" mass="23442">MNKYITIKGDIIKSKTIDNFAEVFAEKINQITHPEAVISKFEIVKGDEIRGIFAQDLNIIDFLRELRAVLLPLKIRLAITITEVDPGDYPDNKEKLFKKADGILDFIGQNRQFKTYISTDNELINKSLNTPLLLIDKIKFSWEQNDCLLYNTYTKNKDLAVLAEKFDYKKEELEKTADDLAFDELYISEHNLMQILSIFINN</sequence>
<evidence type="ECO:0000313" key="1">
    <source>
        <dbReference type="EMBL" id="TDX45498.1"/>
    </source>
</evidence>
<dbReference type="EMBL" id="SOEF01000007">
    <property type="protein sequence ID" value="TDX45498.1"/>
    <property type="molecule type" value="Genomic_DNA"/>
</dbReference>
<dbReference type="Proteomes" id="UP000295472">
    <property type="component" value="Unassembled WGS sequence"/>
</dbReference>
<evidence type="ECO:0000313" key="2">
    <source>
        <dbReference type="Proteomes" id="UP000295472"/>
    </source>
</evidence>
<name>A0A4R8GLT2_9FIRM</name>
<accession>A0A4R8GLT2</accession>